<keyword evidence="5 7" id="KW-0964">Secreted</keyword>
<evidence type="ECO:0000313" key="11">
    <source>
        <dbReference type="EMBL" id="MEQ2558131.1"/>
    </source>
</evidence>
<name>A0ABV1HFU6_9FIRM</name>
<dbReference type="Pfam" id="PF00460">
    <property type="entry name" value="Flg_bb_rod"/>
    <property type="match status" value="1"/>
</dbReference>
<comment type="similarity">
    <text evidence="3 7">Belongs to the flagella basal body rod proteins family.</text>
</comment>
<evidence type="ECO:0000256" key="1">
    <source>
        <dbReference type="ARBA" id="ARBA00004365"/>
    </source>
</evidence>
<keyword evidence="11" id="KW-0966">Cell projection</keyword>
<feature type="domain" description="Flagellar basal body rod protein N-terminal" evidence="8">
    <location>
        <begin position="8"/>
        <end position="37"/>
    </location>
</feature>
<evidence type="ECO:0000256" key="5">
    <source>
        <dbReference type="ARBA" id="ARBA00022525"/>
    </source>
</evidence>
<gene>
    <name evidence="7 11" type="primary">flgK</name>
    <name evidence="11" type="ORF">WMO43_09650</name>
</gene>
<dbReference type="InterPro" id="IPR001444">
    <property type="entry name" value="Flag_bb_rod_N"/>
</dbReference>
<feature type="domain" description="Flagellar basal-body/hook protein C-terminal" evidence="9">
    <location>
        <begin position="532"/>
        <end position="564"/>
    </location>
</feature>
<keyword evidence="12" id="KW-1185">Reference proteome</keyword>
<evidence type="ECO:0000313" key="12">
    <source>
        <dbReference type="Proteomes" id="UP001454489"/>
    </source>
</evidence>
<dbReference type="InterPro" id="IPR002371">
    <property type="entry name" value="FlgK"/>
</dbReference>
<protein>
    <recommendedName>
        <fullName evidence="4 7">Flagellar hook-associated protein 1</fullName>
        <shortName evidence="7">HAP1</shortName>
    </recommendedName>
</protein>
<dbReference type="InterPro" id="IPR010930">
    <property type="entry name" value="Flg_bb/hook_C_dom"/>
</dbReference>
<accession>A0ABV1HFU6</accession>
<evidence type="ECO:0000256" key="3">
    <source>
        <dbReference type="ARBA" id="ARBA00009677"/>
    </source>
</evidence>
<dbReference type="SUPFAM" id="SSF64518">
    <property type="entry name" value="Phase 1 flagellin"/>
    <property type="match status" value="1"/>
</dbReference>
<evidence type="ECO:0000256" key="2">
    <source>
        <dbReference type="ARBA" id="ARBA00004613"/>
    </source>
</evidence>
<dbReference type="Proteomes" id="UP001454489">
    <property type="component" value="Unassembled WGS sequence"/>
</dbReference>
<evidence type="ECO:0000256" key="7">
    <source>
        <dbReference type="RuleBase" id="RU362065"/>
    </source>
</evidence>
<dbReference type="NCBIfam" id="TIGR02492">
    <property type="entry name" value="flgK_ends"/>
    <property type="match status" value="1"/>
</dbReference>
<evidence type="ECO:0000259" key="10">
    <source>
        <dbReference type="Pfam" id="PF22638"/>
    </source>
</evidence>
<dbReference type="EMBL" id="JBBMEX010000009">
    <property type="protein sequence ID" value="MEQ2558131.1"/>
    <property type="molecule type" value="Genomic_DNA"/>
</dbReference>
<keyword evidence="11" id="KW-0969">Cilium</keyword>
<evidence type="ECO:0000256" key="6">
    <source>
        <dbReference type="ARBA" id="ARBA00023143"/>
    </source>
</evidence>
<organism evidence="11 12">
    <name type="scientific">Maccoyibacter intestinihominis</name>
    <dbReference type="NCBI Taxonomy" id="3133499"/>
    <lineage>
        <taxon>Bacteria</taxon>
        <taxon>Bacillati</taxon>
        <taxon>Bacillota</taxon>
        <taxon>Clostridia</taxon>
        <taxon>Lachnospirales</taxon>
        <taxon>Lachnospiraceae</taxon>
        <taxon>Maccoyibacter</taxon>
    </lineage>
</organism>
<comment type="caution">
    <text evidence="11">The sequence shown here is derived from an EMBL/GenBank/DDBJ whole genome shotgun (WGS) entry which is preliminary data.</text>
</comment>
<evidence type="ECO:0000259" key="9">
    <source>
        <dbReference type="Pfam" id="PF06429"/>
    </source>
</evidence>
<keyword evidence="11" id="KW-0282">Flagellum</keyword>
<dbReference type="PANTHER" id="PTHR30033:SF2">
    <property type="entry name" value="FLAGELLAR HOOK PROTEIN"/>
    <property type="match status" value="1"/>
</dbReference>
<evidence type="ECO:0000259" key="8">
    <source>
        <dbReference type="Pfam" id="PF00460"/>
    </source>
</evidence>
<feature type="domain" description="Flagellar hook-associated protein FlgK helical" evidence="10">
    <location>
        <begin position="101"/>
        <end position="353"/>
    </location>
</feature>
<dbReference type="InterPro" id="IPR053927">
    <property type="entry name" value="FlgK_helical"/>
</dbReference>
<proteinExistence type="inferred from homology"/>
<comment type="subcellular location">
    <subcellularLocation>
        <location evidence="1 7">Bacterial flagellum</location>
    </subcellularLocation>
    <subcellularLocation>
        <location evidence="2 7">Secreted</location>
    </subcellularLocation>
</comment>
<sequence>MANGMGTLYIASSGLRNSQNALNTTANNLANVDTEGYVRQQVLFSDKEYNTFGTAAVSKQQAGLGLDIGDVVHARDYFLDKAYRAESGRQAFYESCFTAVDEIQTYFQEMEGKTFQSALEDFKKAFQELAKDPSDSVRQNLVVQKAGLFLSRSQSVYEGLKSYQSNINTKVSQDIDKINKLGHKIHELNQQISKIEAGGIETAMDLRDERDLALDQLGALAKISYKEDYKGVVTVKLEDEYFVDELHTYEIGKKTDKLTGFITPYWPQLSDTDRDIYVNVFDFNVDISTALNSDVGELKALIMSRGDHWADYSDIEGKGEQEYLDTTNLSVIIDMQAKLDQMVHNMITAINDQLCPNVTGPVGVTYQDANGNTVNLSDAKVLDTENCARGSDGELPPRELFVRAGIERYTEVTGSDGKTYYVYNEEDTSDTSYMYSLTSCGVNEELKKIETLFPHLKQNGEVDQQLGERLEALWNKDLVGLDPTDPDECNIEEYYQKMIGGLATVGNVYQKKAEDLAGSVLTIENNRQQVIGVSSDEELQNMIKFQNAYNASSRFMTVISDMIEHIVTRLGNG</sequence>
<dbReference type="RefSeq" id="WP_353531018.1">
    <property type="nucleotide sequence ID" value="NZ_JBBMEX010000009.1"/>
</dbReference>
<reference evidence="11 12" key="1">
    <citation type="submission" date="2024-03" db="EMBL/GenBank/DDBJ databases">
        <title>Human intestinal bacterial collection.</title>
        <authorList>
            <person name="Pauvert C."/>
            <person name="Hitch T.C.A."/>
            <person name="Clavel T."/>
        </authorList>
    </citation>
    <scope>NUCLEOTIDE SEQUENCE [LARGE SCALE GENOMIC DNA]</scope>
    <source>
        <strain evidence="11 12">CLA-AA-H185</strain>
    </source>
</reference>
<dbReference type="Pfam" id="PF06429">
    <property type="entry name" value="Flg_bbr_C"/>
    <property type="match status" value="1"/>
</dbReference>
<dbReference type="PANTHER" id="PTHR30033">
    <property type="entry name" value="FLAGELLAR HOOK-ASSOCIATED PROTEIN 1"/>
    <property type="match status" value="1"/>
</dbReference>
<keyword evidence="6 7" id="KW-0975">Bacterial flagellum</keyword>
<evidence type="ECO:0000256" key="4">
    <source>
        <dbReference type="ARBA" id="ARBA00016244"/>
    </source>
</evidence>
<dbReference type="PRINTS" id="PR01005">
    <property type="entry name" value="FLGHOOKAP1"/>
</dbReference>
<dbReference type="Pfam" id="PF22638">
    <property type="entry name" value="FlgK_D1"/>
    <property type="match status" value="1"/>
</dbReference>